<organism evidence="2 3">
    <name type="scientific">Mucor circinelloides f. circinelloides (strain 1006PhL)</name>
    <name type="common">Mucormycosis agent</name>
    <name type="synonym">Calyptromyces circinelloides</name>
    <dbReference type="NCBI Taxonomy" id="1220926"/>
    <lineage>
        <taxon>Eukaryota</taxon>
        <taxon>Fungi</taxon>
        <taxon>Fungi incertae sedis</taxon>
        <taxon>Mucoromycota</taxon>
        <taxon>Mucoromycotina</taxon>
        <taxon>Mucoromycetes</taxon>
        <taxon>Mucorales</taxon>
        <taxon>Mucorineae</taxon>
        <taxon>Mucoraceae</taxon>
        <taxon>Mucor</taxon>
    </lineage>
</organism>
<dbReference type="Proteomes" id="UP000014254">
    <property type="component" value="Unassembled WGS sequence"/>
</dbReference>
<dbReference type="InParanoid" id="S2JCJ0"/>
<keyword evidence="1" id="KW-0732">Signal</keyword>
<evidence type="ECO:0000313" key="2">
    <source>
        <dbReference type="EMBL" id="EPB87509.1"/>
    </source>
</evidence>
<dbReference type="AlphaFoldDB" id="S2JCJ0"/>
<dbReference type="OrthoDB" id="2282263at2759"/>
<evidence type="ECO:0000313" key="3">
    <source>
        <dbReference type="Proteomes" id="UP000014254"/>
    </source>
</evidence>
<keyword evidence="3" id="KW-1185">Reference proteome</keyword>
<sequence length="516" mass="55874">MKSLRLVLVGFLQLPLLLAAVPQTSPDILVPVKAGVCIDPLNYGSEFHHFMNHFNLFALASVTSEISLYVSGPVAINGLLTASKSIVVNTNQNNEECGTAASIDDLGIYIRYLTGTANTLVSGRVMYQSNQNTGKIYQLDASCPSQLYQEMYSKHAFADVATYTLTIADYLWQYVDTPTHQITDDGKIKKWFHSYDERFWVFGIGVCTGSTCEPTSNGLRSTGNMFLQTDWAGPSSPGYPTDRVLLFNVAVLSNTQFTATANNPSAGLDPCRAVFNIAPSNYNFERATTGNTMFKRAGNGLFGGTILSVWSTLVDASSQGQFAGQVVALAYDNAKTQARIGDFYDAGGECQDRMTCWVPTNMTAPRALYTSYASVTETTTVSTSSIFIVTSSRIVATTDATFTTTLTQFSILTKLEIPSVTITSTVTTTDTYEFVYEKNTTTTMHTPTTIGTSITVPATSLTTTTTTTIVPTSTTTETTSETSFTYTLTETTTTSTTHISTSVLNMHTVTTVSTMT</sequence>
<dbReference type="OMA" id="IANDREY"/>
<evidence type="ECO:0000256" key="1">
    <source>
        <dbReference type="SAM" id="SignalP"/>
    </source>
</evidence>
<gene>
    <name evidence="2" type="ORF">HMPREF1544_05703</name>
</gene>
<reference evidence="3" key="1">
    <citation type="submission" date="2013-05" db="EMBL/GenBank/DDBJ databases">
        <title>The Genome sequence of Mucor circinelloides f. circinelloides 1006PhL.</title>
        <authorList>
            <consortium name="The Broad Institute Genomics Platform"/>
            <person name="Cuomo C."/>
            <person name="Earl A."/>
            <person name="Findley K."/>
            <person name="Lee S.C."/>
            <person name="Walker B."/>
            <person name="Young S."/>
            <person name="Zeng Q."/>
            <person name="Gargeya S."/>
            <person name="Fitzgerald M."/>
            <person name="Haas B."/>
            <person name="Abouelleil A."/>
            <person name="Allen A.W."/>
            <person name="Alvarado L."/>
            <person name="Arachchi H.M."/>
            <person name="Berlin A.M."/>
            <person name="Chapman S.B."/>
            <person name="Gainer-Dewar J."/>
            <person name="Goldberg J."/>
            <person name="Griggs A."/>
            <person name="Gujja S."/>
            <person name="Hansen M."/>
            <person name="Howarth C."/>
            <person name="Imamovic A."/>
            <person name="Ireland A."/>
            <person name="Larimer J."/>
            <person name="McCowan C."/>
            <person name="Murphy C."/>
            <person name="Pearson M."/>
            <person name="Poon T.W."/>
            <person name="Priest M."/>
            <person name="Roberts A."/>
            <person name="Saif S."/>
            <person name="Shea T."/>
            <person name="Sisk P."/>
            <person name="Sykes S."/>
            <person name="Wortman J."/>
            <person name="Nusbaum C."/>
            <person name="Birren B."/>
        </authorList>
    </citation>
    <scope>NUCLEOTIDE SEQUENCE [LARGE SCALE GENOMIC DNA]</scope>
    <source>
        <strain evidence="3">1006PhL</strain>
    </source>
</reference>
<proteinExistence type="predicted"/>
<dbReference type="STRING" id="1220926.S2JCJ0"/>
<protein>
    <submittedName>
        <fullName evidence="2">Uncharacterized protein</fullName>
    </submittedName>
</protein>
<feature type="signal peptide" evidence="1">
    <location>
        <begin position="1"/>
        <end position="19"/>
    </location>
</feature>
<dbReference type="VEuPathDB" id="FungiDB:HMPREF1544_05703"/>
<name>S2JCJ0_MUCC1</name>
<dbReference type="EMBL" id="KE123967">
    <property type="protein sequence ID" value="EPB87509.1"/>
    <property type="molecule type" value="Genomic_DNA"/>
</dbReference>
<accession>S2JCJ0</accession>
<feature type="chain" id="PRO_5004508980" evidence="1">
    <location>
        <begin position="20"/>
        <end position="516"/>
    </location>
</feature>